<sequence>MILIILISMSIGDISPKSVQGSTASEIVLFEGWNLIGLPCMPEDPSIEVILSDILDNVESVWTFDGETDTWSSYSPYAPSDLTEMIVGRGYWIKVNANVILTILEYERKTLKIVMVETGIEWREPGDYDLQDSFPKGYDGDFFVIYEIEEHYHELIYRVSMDIYIVSGGTIYFAEHWIDEGTYPYEADWYHSFYYSIDIQGLSNNFYTVIVTVTDLITGESNSKSNSFTITL</sequence>
<comment type="caution">
    <text evidence="1">The sequence shown here is derived from an EMBL/GenBank/DDBJ whole genome shotgun (WGS) entry which is preliminary data.</text>
</comment>
<evidence type="ECO:0000313" key="1">
    <source>
        <dbReference type="EMBL" id="GAG26792.1"/>
    </source>
</evidence>
<proteinExistence type="predicted"/>
<dbReference type="EMBL" id="BARS01034873">
    <property type="protein sequence ID" value="GAG26792.1"/>
    <property type="molecule type" value="Genomic_DNA"/>
</dbReference>
<gene>
    <name evidence="1" type="ORF">S01H1_53820</name>
</gene>
<organism evidence="1">
    <name type="scientific">marine sediment metagenome</name>
    <dbReference type="NCBI Taxonomy" id="412755"/>
    <lineage>
        <taxon>unclassified sequences</taxon>
        <taxon>metagenomes</taxon>
        <taxon>ecological metagenomes</taxon>
    </lineage>
</organism>
<dbReference type="AlphaFoldDB" id="X0WUA6"/>
<protein>
    <submittedName>
        <fullName evidence="1">Uncharacterized protein</fullName>
    </submittedName>
</protein>
<name>X0WUA6_9ZZZZ</name>
<accession>X0WUA6</accession>
<reference evidence="1" key="1">
    <citation type="journal article" date="2014" name="Front. Microbiol.">
        <title>High frequency of phylogenetically diverse reductive dehalogenase-homologous genes in deep subseafloor sedimentary metagenomes.</title>
        <authorList>
            <person name="Kawai M."/>
            <person name="Futagami T."/>
            <person name="Toyoda A."/>
            <person name="Takaki Y."/>
            <person name="Nishi S."/>
            <person name="Hori S."/>
            <person name="Arai W."/>
            <person name="Tsubouchi T."/>
            <person name="Morono Y."/>
            <person name="Uchiyama I."/>
            <person name="Ito T."/>
            <person name="Fujiyama A."/>
            <person name="Inagaki F."/>
            <person name="Takami H."/>
        </authorList>
    </citation>
    <scope>NUCLEOTIDE SEQUENCE</scope>
    <source>
        <strain evidence="1">Expedition CK06-06</strain>
    </source>
</reference>